<dbReference type="InterPro" id="IPR045357">
    <property type="entry name" value="Aminopeptidase_N-like_N"/>
</dbReference>
<evidence type="ECO:0000259" key="16">
    <source>
        <dbReference type="Pfam" id="PF17900"/>
    </source>
</evidence>
<feature type="binding site" evidence="10">
    <location>
        <position position="352"/>
    </location>
    <ligand>
        <name>Zn(2+)</name>
        <dbReference type="ChEBI" id="CHEBI:29105"/>
        <note>catalytic</note>
    </ligand>
</feature>
<dbReference type="InterPro" id="IPR042097">
    <property type="entry name" value="Aminopeptidase_N-like_N_sf"/>
</dbReference>
<dbReference type="SUPFAM" id="SSF63737">
    <property type="entry name" value="Leukotriene A4 hydrolase N-terminal domain"/>
    <property type="match status" value="1"/>
</dbReference>
<dbReference type="GO" id="GO:0008270">
    <property type="term" value="F:zinc ion binding"/>
    <property type="evidence" value="ECO:0007669"/>
    <property type="project" value="UniProtKB-UniRule"/>
</dbReference>
<reference evidence="17 18" key="1">
    <citation type="submission" date="2020-08" db="EMBL/GenBank/DDBJ databases">
        <title>Genome sequence of Sphingomonas rhizophila KACC 19189T.</title>
        <authorList>
            <person name="Hyun D.-W."/>
            <person name="Bae J.-W."/>
        </authorList>
    </citation>
    <scope>NUCLEOTIDE SEQUENCE [LARGE SCALE GENOMIC DNA]</scope>
    <source>
        <strain evidence="17 18">KACC 19189</strain>
    </source>
</reference>
<evidence type="ECO:0000313" key="18">
    <source>
        <dbReference type="Proteomes" id="UP000515955"/>
    </source>
</evidence>
<evidence type="ECO:0000256" key="10">
    <source>
        <dbReference type="PIRSR" id="PIRSR634016-3"/>
    </source>
</evidence>
<evidence type="ECO:0000256" key="6">
    <source>
        <dbReference type="ARBA" id="ARBA00022801"/>
    </source>
</evidence>
<evidence type="ECO:0000256" key="1">
    <source>
        <dbReference type="ARBA" id="ARBA00000098"/>
    </source>
</evidence>
<dbReference type="Gene3D" id="2.60.40.1730">
    <property type="entry name" value="tricorn interacting facor f3 domain"/>
    <property type="match status" value="1"/>
</dbReference>
<dbReference type="PANTHER" id="PTHR11533">
    <property type="entry name" value="PROTEASE M1 ZINC METALLOPROTEASE"/>
    <property type="match status" value="1"/>
</dbReference>
<dbReference type="GO" id="GO:0005615">
    <property type="term" value="C:extracellular space"/>
    <property type="evidence" value="ECO:0007669"/>
    <property type="project" value="TreeGrafter"/>
</dbReference>
<dbReference type="GO" id="GO:0042277">
    <property type="term" value="F:peptide binding"/>
    <property type="evidence" value="ECO:0007669"/>
    <property type="project" value="TreeGrafter"/>
</dbReference>
<dbReference type="GO" id="GO:0005737">
    <property type="term" value="C:cytoplasm"/>
    <property type="evidence" value="ECO:0007669"/>
    <property type="project" value="TreeGrafter"/>
</dbReference>
<feature type="binding site" evidence="10">
    <location>
        <position position="375"/>
    </location>
    <ligand>
        <name>Zn(2+)</name>
        <dbReference type="ChEBI" id="CHEBI:29105"/>
        <note>catalytic</note>
    </ligand>
</feature>
<evidence type="ECO:0000256" key="8">
    <source>
        <dbReference type="ARBA" id="ARBA00023049"/>
    </source>
</evidence>
<dbReference type="GO" id="GO:0006508">
    <property type="term" value="P:proteolysis"/>
    <property type="evidence" value="ECO:0007669"/>
    <property type="project" value="UniProtKB-KW"/>
</dbReference>
<dbReference type="CDD" id="cd09601">
    <property type="entry name" value="M1_APN-Q_like"/>
    <property type="match status" value="1"/>
</dbReference>
<dbReference type="Pfam" id="PF11838">
    <property type="entry name" value="ERAP1_C"/>
    <property type="match status" value="1"/>
</dbReference>
<dbReference type="RefSeq" id="WP_187541490.1">
    <property type="nucleotide sequence ID" value="NZ_CP060717.1"/>
</dbReference>
<dbReference type="InterPro" id="IPR027268">
    <property type="entry name" value="Peptidase_M4/M1_CTD_sf"/>
</dbReference>
<evidence type="ECO:0000313" key="17">
    <source>
        <dbReference type="EMBL" id="QNN64491.1"/>
    </source>
</evidence>
<sequence length="903" mass="97188">MRLPVRPALFAATATLALAIGGCTTAGTPLAINGGPAPEAVAAVPVDTVDTTVPTQLPRVAVPRHYALSVTPNAAAMTFAGDVRIDMEVIQPTNSVTLNAADLAVGSASISGSDGNQPATIRADAKAQTVTLGFAQPLQPGKYSLQVGYTGKINEQANGLFALDYKDVAGADKRAIFTQFEPADARRFVPSFDEPDYKATWDLTATVPAGQMAVSNMPARSTEKLADGRERVTFATSPQMSTYLLFFAAGEFGRITKMAGNTEVGIVMSKGNEAKAQTALDAEAQLLPYFNDYFGVPYPLPKLDNVAGPGQSQFFGAMENWGAIFTFERILLDDPAVTTEGERQAIFGVEAHEMAHQWFGDLVTMAWWDDLWLNEGFASWMATKATKHFHPDWGAEFATIGSREAAMSQDALVTTHPIVQTVRTVEQANQAFDGITYSKGQSVITMLEAFAGEDVWQRGIQAYMQQHKYRNTRTDDLWRAVEQAGATGLVQIARDYTLQPGVPLIRVENATCNGGQTMLQLAQDEFSLDRKPGSYQPLSWHIPVRATVVGGQSAAIVTSGRTAAMTVPGCGPVIVNDGGAGYFRTLYRPADIEALRARFATLSPLNQHSLIEDQGTLSYAGYQNMGVALDLVDAIPANAHPEVLGDGLSTLGGLYTLFDGDAKTQSRIADILRARYSPVLDQIGFVPDKSEAPTIATLRPQLIGVLGNVGDPKVAAEARRMFGLMQTNPSAVPGSLKSAWLSQIARDADARTWDQIRAMAKTARSSVERQNLYSRLGAAKDKALAKRALDLALTDEPGKTVSAGIITAVAGRHPEMTLDYVIANWARVSQLVDSTSQSRFIARLAAASKKQATIDKLNRYAAANIAASDRKPIDQTINVIKVRLATEPRLMAETKAWLAARKK</sequence>
<keyword evidence="7 10" id="KW-0862">Zinc</keyword>
<dbReference type="Proteomes" id="UP000515955">
    <property type="component" value="Chromosome"/>
</dbReference>
<feature type="binding site" evidence="10">
    <location>
        <position position="356"/>
    </location>
    <ligand>
        <name>Zn(2+)</name>
        <dbReference type="ChEBI" id="CHEBI:29105"/>
        <note>catalytic</note>
    </ligand>
</feature>
<evidence type="ECO:0000256" key="13">
    <source>
        <dbReference type="SAM" id="SignalP"/>
    </source>
</evidence>
<dbReference type="Gene3D" id="1.10.390.10">
    <property type="entry name" value="Neutral Protease Domain 2"/>
    <property type="match status" value="1"/>
</dbReference>
<dbReference type="InterPro" id="IPR024571">
    <property type="entry name" value="ERAP1-like_C_dom"/>
</dbReference>
<comment type="cofactor">
    <cofactor evidence="10 12">
        <name>Zn(2+)</name>
        <dbReference type="ChEBI" id="CHEBI:29105"/>
    </cofactor>
    <text evidence="10 12">Binds 1 zinc ion per subunit.</text>
</comment>
<feature type="domain" description="ERAP1-like C-terminal" evidence="15">
    <location>
        <begin position="573"/>
        <end position="881"/>
    </location>
</feature>
<organism evidence="17 18">
    <name type="scientific">Sphingomonas rhizophila</name>
    <dbReference type="NCBI Taxonomy" id="2071607"/>
    <lineage>
        <taxon>Bacteria</taxon>
        <taxon>Pseudomonadati</taxon>
        <taxon>Pseudomonadota</taxon>
        <taxon>Alphaproteobacteria</taxon>
        <taxon>Sphingomonadales</taxon>
        <taxon>Sphingomonadaceae</taxon>
        <taxon>Sphingomonas</taxon>
    </lineage>
</organism>
<keyword evidence="4 12" id="KW-0645">Protease</keyword>
<evidence type="ECO:0000256" key="9">
    <source>
        <dbReference type="PIRSR" id="PIRSR634016-1"/>
    </source>
</evidence>
<feature type="chain" id="PRO_5028844423" description="Aminopeptidase" evidence="13">
    <location>
        <begin position="20"/>
        <end position="903"/>
    </location>
</feature>
<dbReference type="EC" id="3.4.11.-" evidence="12"/>
<dbReference type="GO" id="GO:0016020">
    <property type="term" value="C:membrane"/>
    <property type="evidence" value="ECO:0007669"/>
    <property type="project" value="TreeGrafter"/>
</dbReference>
<proteinExistence type="inferred from homology"/>
<dbReference type="PROSITE" id="PS51257">
    <property type="entry name" value="PROKAR_LIPOPROTEIN"/>
    <property type="match status" value="1"/>
</dbReference>
<evidence type="ECO:0000256" key="2">
    <source>
        <dbReference type="ARBA" id="ARBA00010136"/>
    </source>
</evidence>
<dbReference type="FunFam" id="1.10.390.10:FF:000006">
    <property type="entry name" value="Puromycin-sensitive aminopeptidase"/>
    <property type="match status" value="1"/>
</dbReference>
<evidence type="ECO:0000259" key="14">
    <source>
        <dbReference type="Pfam" id="PF01433"/>
    </source>
</evidence>
<evidence type="ECO:0000256" key="11">
    <source>
        <dbReference type="PIRSR" id="PIRSR634016-4"/>
    </source>
</evidence>
<comment type="similarity">
    <text evidence="2 12">Belongs to the peptidase M1 family.</text>
</comment>
<comment type="catalytic activity">
    <reaction evidence="1">
        <text>Release of an N-terminal amino acid, Xaa-|-Yaa- from a peptide, amide or arylamide. Xaa is preferably Ala, but may be most amino acids including Pro (slow action). When a terminal hydrophobic residue is followed by a prolyl residue, the two may be released as an intact Xaa-Pro dipeptide.</text>
        <dbReference type="EC" id="3.4.11.2"/>
    </reaction>
</comment>
<keyword evidence="8 12" id="KW-0482">Metalloprotease</keyword>
<dbReference type="PANTHER" id="PTHR11533:SF174">
    <property type="entry name" value="PUROMYCIN-SENSITIVE AMINOPEPTIDASE-RELATED"/>
    <property type="match status" value="1"/>
</dbReference>
<evidence type="ECO:0000259" key="15">
    <source>
        <dbReference type="Pfam" id="PF11838"/>
    </source>
</evidence>
<keyword evidence="13" id="KW-0732">Signal</keyword>
<accession>A0A7G9S9G6</accession>
<keyword evidence="18" id="KW-1185">Reference proteome</keyword>
<feature type="site" description="Transition state stabilizer" evidence="11">
    <location>
        <position position="437"/>
    </location>
</feature>
<dbReference type="KEGG" id="srhi:H9L12_09200"/>
<dbReference type="InterPro" id="IPR014782">
    <property type="entry name" value="Peptidase_M1_dom"/>
</dbReference>
<dbReference type="PRINTS" id="PR00756">
    <property type="entry name" value="ALADIPTASE"/>
</dbReference>
<evidence type="ECO:0000256" key="7">
    <source>
        <dbReference type="ARBA" id="ARBA00022833"/>
    </source>
</evidence>
<dbReference type="Pfam" id="PF17900">
    <property type="entry name" value="Peptidase_M1_N"/>
    <property type="match status" value="1"/>
</dbReference>
<evidence type="ECO:0000256" key="5">
    <source>
        <dbReference type="ARBA" id="ARBA00022723"/>
    </source>
</evidence>
<evidence type="ECO:0000256" key="3">
    <source>
        <dbReference type="ARBA" id="ARBA00022438"/>
    </source>
</evidence>
<protein>
    <recommendedName>
        <fullName evidence="12">Aminopeptidase</fullName>
        <ecNumber evidence="12">3.4.11.-</ecNumber>
    </recommendedName>
</protein>
<dbReference type="GO" id="GO:0016285">
    <property type="term" value="F:alanyl aminopeptidase activity"/>
    <property type="evidence" value="ECO:0007669"/>
    <property type="project" value="UniProtKB-EC"/>
</dbReference>
<dbReference type="InterPro" id="IPR034016">
    <property type="entry name" value="M1_APN-typ"/>
</dbReference>
<dbReference type="InterPro" id="IPR001930">
    <property type="entry name" value="Peptidase_M1"/>
</dbReference>
<dbReference type="AlphaFoldDB" id="A0A7G9S9G6"/>
<keyword evidence="5 10" id="KW-0479">Metal-binding</keyword>
<name>A0A7G9S9G6_9SPHN</name>
<feature type="active site" description="Proton acceptor" evidence="9">
    <location>
        <position position="353"/>
    </location>
</feature>
<dbReference type="Gene3D" id="1.25.50.20">
    <property type="match status" value="1"/>
</dbReference>
<dbReference type="EMBL" id="CP060717">
    <property type="protein sequence ID" value="QNN64491.1"/>
    <property type="molecule type" value="Genomic_DNA"/>
</dbReference>
<keyword evidence="3 12" id="KW-0031">Aminopeptidase</keyword>
<dbReference type="GO" id="GO:0043171">
    <property type="term" value="P:peptide catabolic process"/>
    <property type="evidence" value="ECO:0007669"/>
    <property type="project" value="TreeGrafter"/>
</dbReference>
<dbReference type="SUPFAM" id="SSF55486">
    <property type="entry name" value="Metalloproteases ('zincins'), catalytic domain"/>
    <property type="match status" value="1"/>
</dbReference>
<dbReference type="Pfam" id="PF01433">
    <property type="entry name" value="Peptidase_M1"/>
    <property type="match status" value="1"/>
</dbReference>
<dbReference type="InterPro" id="IPR050344">
    <property type="entry name" value="Peptidase_M1_aminopeptidases"/>
</dbReference>
<feature type="domain" description="Aminopeptidase N-like N-terminal" evidence="16">
    <location>
        <begin position="62"/>
        <end position="244"/>
    </location>
</feature>
<feature type="signal peptide" evidence="13">
    <location>
        <begin position="1"/>
        <end position="19"/>
    </location>
</feature>
<evidence type="ECO:0000256" key="4">
    <source>
        <dbReference type="ARBA" id="ARBA00022670"/>
    </source>
</evidence>
<dbReference type="GO" id="GO:0070006">
    <property type="term" value="F:metalloaminopeptidase activity"/>
    <property type="evidence" value="ECO:0007669"/>
    <property type="project" value="TreeGrafter"/>
</dbReference>
<evidence type="ECO:0000256" key="12">
    <source>
        <dbReference type="RuleBase" id="RU364040"/>
    </source>
</evidence>
<gene>
    <name evidence="17" type="ORF">H9L12_09200</name>
</gene>
<keyword evidence="6 12" id="KW-0378">Hydrolase</keyword>
<feature type="domain" description="Peptidase M1 membrane alanine aminopeptidase" evidence="14">
    <location>
        <begin position="279"/>
        <end position="493"/>
    </location>
</feature>